<protein>
    <submittedName>
        <fullName evidence="2">Uncharacterized protein</fullName>
    </submittedName>
</protein>
<feature type="region of interest" description="Disordered" evidence="1">
    <location>
        <begin position="246"/>
        <end position="272"/>
    </location>
</feature>
<comment type="caution">
    <text evidence="2">The sequence shown here is derived from an EMBL/GenBank/DDBJ whole genome shotgun (WGS) entry which is preliminary data.</text>
</comment>
<sequence length="303" mass="33717">MSVTIPPTDTAARQAMTDQGNALYPGVDQWEHPKKGLPAGKMLVQFDFRDADVIRQSSTTASVYFTDAETLMKYLTEKDQVQARGLAEALQVGPYRPDPDSPHLYSQNVALYQLQRELKAEQVQVAQPAEFGEGLTRNNLHWGDGVGKQYFIAIPRDQFLTGENPLMKLSGVMPCIDREHRLDWMKQAEQQKQPDQGVKEAVAKVFESRVEQLLHGTPAQQQRGREIAELVKARRALDTPAMIVHPDLKKLPSPPLPPLKSPTPRRSTAAEDTISSPISYLVLWKRPSISPTTSAPSSSAATW</sequence>
<dbReference type="EMBL" id="JBHTEK010000004">
    <property type="protein sequence ID" value="MFC7670911.1"/>
    <property type="molecule type" value="Genomic_DNA"/>
</dbReference>
<dbReference type="Proteomes" id="UP001596513">
    <property type="component" value="Unassembled WGS sequence"/>
</dbReference>
<dbReference type="RefSeq" id="WP_380206694.1">
    <property type="nucleotide sequence ID" value="NZ_JBHTEK010000004.1"/>
</dbReference>
<reference evidence="3" key="1">
    <citation type="journal article" date="2019" name="Int. J. Syst. Evol. Microbiol.">
        <title>The Global Catalogue of Microorganisms (GCM) 10K type strain sequencing project: providing services to taxonomists for standard genome sequencing and annotation.</title>
        <authorList>
            <consortium name="The Broad Institute Genomics Platform"/>
            <consortium name="The Broad Institute Genome Sequencing Center for Infectious Disease"/>
            <person name="Wu L."/>
            <person name="Ma J."/>
        </authorList>
    </citation>
    <scope>NUCLEOTIDE SEQUENCE [LARGE SCALE GENOMIC DNA]</scope>
    <source>
        <strain evidence="3">JCM 19635</strain>
    </source>
</reference>
<evidence type="ECO:0000313" key="2">
    <source>
        <dbReference type="EMBL" id="MFC7670911.1"/>
    </source>
</evidence>
<name>A0ABW2UEP3_9BACT</name>
<proteinExistence type="predicted"/>
<feature type="compositionally biased region" description="Pro residues" evidence="1">
    <location>
        <begin position="252"/>
        <end position="261"/>
    </location>
</feature>
<accession>A0ABW2UEP3</accession>
<gene>
    <name evidence="2" type="ORF">ACFQT0_28605</name>
</gene>
<evidence type="ECO:0000256" key="1">
    <source>
        <dbReference type="SAM" id="MobiDB-lite"/>
    </source>
</evidence>
<keyword evidence="3" id="KW-1185">Reference proteome</keyword>
<organism evidence="2 3">
    <name type="scientific">Hymenobacter humi</name>
    <dbReference type="NCBI Taxonomy" id="1411620"/>
    <lineage>
        <taxon>Bacteria</taxon>
        <taxon>Pseudomonadati</taxon>
        <taxon>Bacteroidota</taxon>
        <taxon>Cytophagia</taxon>
        <taxon>Cytophagales</taxon>
        <taxon>Hymenobacteraceae</taxon>
        <taxon>Hymenobacter</taxon>
    </lineage>
</organism>
<evidence type="ECO:0000313" key="3">
    <source>
        <dbReference type="Proteomes" id="UP001596513"/>
    </source>
</evidence>